<dbReference type="EMBL" id="JABSTU010000003">
    <property type="protein sequence ID" value="KAH8035748.1"/>
    <property type="molecule type" value="Genomic_DNA"/>
</dbReference>
<feature type="compositionally biased region" description="Low complexity" evidence="2">
    <location>
        <begin position="500"/>
        <end position="511"/>
    </location>
</feature>
<feature type="region of interest" description="Disordered" evidence="2">
    <location>
        <begin position="34"/>
        <end position="86"/>
    </location>
</feature>
<dbReference type="InterPro" id="IPR015915">
    <property type="entry name" value="Kelch-typ_b-propeller"/>
</dbReference>
<feature type="compositionally biased region" description="Polar residues" evidence="2">
    <location>
        <begin position="586"/>
        <end position="596"/>
    </location>
</feature>
<feature type="region of interest" description="Disordered" evidence="2">
    <location>
        <begin position="482"/>
        <end position="521"/>
    </location>
</feature>
<keyword evidence="4" id="KW-1185">Reference proteome</keyword>
<feature type="compositionally biased region" description="Basic and acidic residues" evidence="2">
    <location>
        <begin position="163"/>
        <end position="178"/>
    </location>
</feature>
<evidence type="ECO:0000313" key="4">
    <source>
        <dbReference type="Proteomes" id="UP000821866"/>
    </source>
</evidence>
<gene>
    <name evidence="3" type="ORF">HPB51_008115</name>
</gene>
<dbReference type="Gene3D" id="2.120.10.80">
    <property type="entry name" value="Kelch-type beta propeller"/>
    <property type="match status" value="2"/>
</dbReference>
<feature type="compositionally biased region" description="Basic and acidic residues" evidence="2">
    <location>
        <begin position="34"/>
        <end position="69"/>
    </location>
</feature>
<dbReference type="SMART" id="SM00612">
    <property type="entry name" value="Kelch"/>
    <property type="match status" value="4"/>
</dbReference>
<feature type="compositionally biased region" description="Basic and acidic residues" evidence="2">
    <location>
        <begin position="1168"/>
        <end position="1211"/>
    </location>
</feature>
<feature type="region of interest" description="Disordered" evidence="2">
    <location>
        <begin position="1"/>
        <end position="22"/>
    </location>
</feature>
<dbReference type="Pfam" id="PF01344">
    <property type="entry name" value="Kelch_1"/>
    <property type="match status" value="1"/>
</dbReference>
<dbReference type="VEuPathDB" id="VectorBase:LOC119169777"/>
<feature type="region of interest" description="Disordered" evidence="2">
    <location>
        <begin position="627"/>
        <end position="671"/>
    </location>
</feature>
<dbReference type="Proteomes" id="UP000821866">
    <property type="component" value="Chromosome 11"/>
</dbReference>
<comment type="caution">
    <text evidence="3">The sequence shown here is derived from an EMBL/GenBank/DDBJ whole genome shotgun (WGS) entry which is preliminary data.</text>
</comment>
<feature type="compositionally biased region" description="Polar residues" evidence="2">
    <location>
        <begin position="630"/>
        <end position="639"/>
    </location>
</feature>
<dbReference type="PANTHER" id="PTHR45632">
    <property type="entry name" value="LD33804P"/>
    <property type="match status" value="1"/>
</dbReference>
<feature type="region of interest" description="Disordered" evidence="2">
    <location>
        <begin position="1168"/>
        <end position="1220"/>
    </location>
</feature>
<organism evidence="3 4">
    <name type="scientific">Rhipicephalus microplus</name>
    <name type="common">Cattle tick</name>
    <name type="synonym">Boophilus microplus</name>
    <dbReference type="NCBI Taxonomy" id="6941"/>
    <lineage>
        <taxon>Eukaryota</taxon>
        <taxon>Metazoa</taxon>
        <taxon>Ecdysozoa</taxon>
        <taxon>Arthropoda</taxon>
        <taxon>Chelicerata</taxon>
        <taxon>Arachnida</taxon>
        <taxon>Acari</taxon>
        <taxon>Parasitiformes</taxon>
        <taxon>Ixodida</taxon>
        <taxon>Ixodoidea</taxon>
        <taxon>Ixodidae</taxon>
        <taxon>Rhipicephalinae</taxon>
        <taxon>Rhipicephalus</taxon>
        <taxon>Boophilus</taxon>
    </lineage>
</organism>
<feature type="compositionally biased region" description="Basic and acidic residues" evidence="2">
    <location>
        <begin position="482"/>
        <end position="495"/>
    </location>
</feature>
<reference evidence="3" key="1">
    <citation type="journal article" date="2020" name="Cell">
        <title>Large-Scale Comparative Analyses of Tick Genomes Elucidate Their Genetic Diversity and Vector Capacities.</title>
        <authorList>
            <consortium name="Tick Genome and Microbiome Consortium (TIGMIC)"/>
            <person name="Jia N."/>
            <person name="Wang J."/>
            <person name="Shi W."/>
            <person name="Du L."/>
            <person name="Sun Y."/>
            <person name="Zhan W."/>
            <person name="Jiang J.F."/>
            <person name="Wang Q."/>
            <person name="Zhang B."/>
            <person name="Ji P."/>
            <person name="Bell-Sakyi L."/>
            <person name="Cui X.M."/>
            <person name="Yuan T.T."/>
            <person name="Jiang B.G."/>
            <person name="Yang W.F."/>
            <person name="Lam T.T."/>
            <person name="Chang Q.C."/>
            <person name="Ding S.J."/>
            <person name="Wang X.J."/>
            <person name="Zhu J.G."/>
            <person name="Ruan X.D."/>
            <person name="Zhao L."/>
            <person name="Wei J.T."/>
            <person name="Ye R.Z."/>
            <person name="Que T.C."/>
            <person name="Du C.H."/>
            <person name="Zhou Y.H."/>
            <person name="Cheng J.X."/>
            <person name="Dai P.F."/>
            <person name="Guo W.B."/>
            <person name="Han X.H."/>
            <person name="Huang E.J."/>
            <person name="Li L.F."/>
            <person name="Wei W."/>
            <person name="Gao Y.C."/>
            <person name="Liu J.Z."/>
            <person name="Shao H.Z."/>
            <person name="Wang X."/>
            <person name="Wang C.C."/>
            <person name="Yang T.C."/>
            <person name="Huo Q.B."/>
            <person name="Li W."/>
            <person name="Chen H.Y."/>
            <person name="Chen S.E."/>
            <person name="Zhou L.G."/>
            <person name="Ni X.B."/>
            <person name="Tian J.H."/>
            <person name="Sheng Y."/>
            <person name="Liu T."/>
            <person name="Pan Y.S."/>
            <person name="Xia L.Y."/>
            <person name="Li J."/>
            <person name="Zhao F."/>
            <person name="Cao W.C."/>
        </authorList>
    </citation>
    <scope>NUCLEOTIDE SEQUENCE</scope>
    <source>
        <strain evidence="3">Rmic-2018</strain>
    </source>
</reference>
<keyword evidence="1" id="KW-0880">Kelch repeat</keyword>
<feature type="region of interest" description="Disordered" evidence="2">
    <location>
        <begin position="544"/>
        <end position="614"/>
    </location>
</feature>
<dbReference type="Pfam" id="PF24681">
    <property type="entry name" value="Kelch_KLHDC2_KLHL20_DRC7"/>
    <property type="match status" value="1"/>
</dbReference>
<dbReference type="InterPro" id="IPR006652">
    <property type="entry name" value="Kelch_1"/>
</dbReference>
<reference evidence="3" key="2">
    <citation type="submission" date="2021-09" db="EMBL/GenBank/DDBJ databases">
        <authorList>
            <person name="Jia N."/>
            <person name="Wang J."/>
            <person name="Shi W."/>
            <person name="Du L."/>
            <person name="Sun Y."/>
            <person name="Zhan W."/>
            <person name="Jiang J."/>
            <person name="Wang Q."/>
            <person name="Zhang B."/>
            <person name="Ji P."/>
            <person name="Sakyi L.B."/>
            <person name="Cui X."/>
            <person name="Yuan T."/>
            <person name="Jiang B."/>
            <person name="Yang W."/>
            <person name="Lam T.T.-Y."/>
            <person name="Chang Q."/>
            <person name="Ding S."/>
            <person name="Wang X."/>
            <person name="Zhu J."/>
            <person name="Ruan X."/>
            <person name="Zhao L."/>
            <person name="Wei J."/>
            <person name="Que T."/>
            <person name="Du C."/>
            <person name="Cheng J."/>
            <person name="Dai P."/>
            <person name="Han X."/>
            <person name="Huang E."/>
            <person name="Gao Y."/>
            <person name="Liu J."/>
            <person name="Shao H."/>
            <person name="Ye R."/>
            <person name="Li L."/>
            <person name="Wei W."/>
            <person name="Wang X."/>
            <person name="Wang C."/>
            <person name="Huo Q."/>
            <person name="Li W."/>
            <person name="Guo W."/>
            <person name="Chen H."/>
            <person name="Chen S."/>
            <person name="Zhou L."/>
            <person name="Zhou L."/>
            <person name="Ni X."/>
            <person name="Tian J."/>
            <person name="Zhou Y."/>
            <person name="Sheng Y."/>
            <person name="Liu T."/>
            <person name="Pan Y."/>
            <person name="Xia L."/>
            <person name="Li J."/>
            <person name="Zhao F."/>
            <person name="Cao W."/>
        </authorList>
    </citation>
    <scope>NUCLEOTIDE SEQUENCE</scope>
    <source>
        <strain evidence="3">Rmic-2018</strain>
        <tissue evidence="3">Larvae</tissue>
    </source>
</reference>
<evidence type="ECO:0000256" key="1">
    <source>
        <dbReference type="ARBA" id="ARBA00022441"/>
    </source>
</evidence>
<evidence type="ECO:0000256" key="2">
    <source>
        <dbReference type="SAM" id="MobiDB-lite"/>
    </source>
</evidence>
<accession>A0A9J6ENR9</accession>
<feature type="compositionally biased region" description="Low complexity" evidence="2">
    <location>
        <begin position="212"/>
        <end position="223"/>
    </location>
</feature>
<name>A0A9J6ENR9_RHIMP</name>
<sequence length="1566" mass="171744">MQRRSTDGSFRTPESFRKSRGDFFYDGSDRDVVDVRRQREAKPERRHDDSYGDRYDEATYVPRKPDQRFVSRKHGNGGVQRRHDWAHKTEMPYLSYRAEVPENKMAPLPSKLADANDDKRDISVRGANAGSGVVSESSYYGDTSIEALSVTAKTVSSAPAARRYGDKQGERDPCRGDADYVNTDTSYVGSSAKQKPKYGGGALSKNAEKRNGNVTNANGNAAKGRSDWHTSSVREHEFIASDAAPLQAKTKIKREDKKGAGIDSPRELGGVFGDESAFDGILPANTSLENLEKEAGIGYATYKANAVPMGEEIIQSNSSSSMVGLPAPEFRFRSPDEGRGVAASVGNGKLKNMDAKGARASAEESFVDKRATVQHSFRRNGQKTLPIEEPVVVPAVSVESMTATAYPQGKNDGDDIIVKSRAVITGKTYPEGRDSYYGRGIEVAARNGRHRRSLDDAKVPAEVYEGFDVTDDEIRCLLDSKGRNRSGRKNERSSEYKTASSGRPSLLPSSSSGGGKHNSRRFVFKMQRAKGSDDELTEEDYHYNRNGTFKSGRTGGSVKLSSQGQGGSSSDRYASARGEPEGIRSLTRNAPNFRSAQTDEHSETENSNADSDETIRAGEEYAEGAFYEGSDSQFSSAPSRWTDGEHDPRIKQRREHPSGAAGGRLVRESTRVERKLVCGQSRETDGEYVTASCDDESESSLGELDTWSTVSTIGSVRGNDRRRLADNIDDEEGTTSFSLASSCWCPAPTRSPGSDASGIGRLANARLDSPLRGQFRSRSNILLRRSNSSLHCGLRSLHQVAEIQAERPVLLVLGGINPEEPLREDLGGYSLDALDYQGPTPSAYCFCLDTETMTWKRCPPMSRARACHACVVVGRHIYVAGGKDNTGSWFRTVDLWMPLAYSLALTTADSSSGGQRLWLWGGMDRKCRSVGELCFWKPDRRAWKSYFRLQRPRDSFCGAAKGNLLCIVGGTESCRYPGASDANTQVDVAVKEAHAGCPLPYPLTGSSALLVPALERPSSFRTAKQSDQESTDGSAYKMRTVYRRYRQRVRVKDDDESTDSQVAPRSRFERALKVTLTSSFYEGLFCASALLDSRNRLSQTKTGREILARVGFPPYPQNLDEVLVEIPDPVRSNVSISPLPKNMDFPAVGVYETTRILESTFDSSRIRREEISREKSPTHGTKEERLALELRDKSRQRRKELERKREARRSEGAGGRNSYQILAPSVDPNLGLALVLEDDDNTCSAPYSETAMVIDSIKRCKKVTSSATWGVLSFGGLDLHRPACHGTGGCDPGRTLSDEMVASDSVFCFCTRQKTWTEKTKLPECRAFHGATVVGDQVYVVGGRDQNGSYLDTVAVYSPMLNAWSVVLKLPVALMGAAVVQHQGLIWVLGGVAFENDTAAANCAKERFLDDVFIVDTRLRRCSRGPTLPFPRAFGAGAICAGQIWLCGGLTHSSENGKLVSTSNIHVLEDDTWVFYDVLALNRHAFVAASYADRFVMLFGGVSTTCEGSVDECEVFFAGPGHGSLRLRPPPFRLAGNACVVLPPSGGATLNVRDVWRRMCEAAQRK</sequence>
<dbReference type="SUPFAM" id="SSF117281">
    <property type="entry name" value="Kelch motif"/>
    <property type="match status" value="2"/>
</dbReference>
<protein>
    <submittedName>
        <fullName evidence="3">Uncharacterized protein</fullName>
    </submittedName>
</protein>
<feature type="compositionally biased region" description="Polar residues" evidence="2">
    <location>
        <begin position="182"/>
        <end position="193"/>
    </location>
</feature>
<dbReference type="PANTHER" id="PTHR45632:SF24">
    <property type="entry name" value="GALACTOSE OXIDASE"/>
    <property type="match status" value="1"/>
</dbReference>
<proteinExistence type="predicted"/>
<evidence type="ECO:0000313" key="3">
    <source>
        <dbReference type="EMBL" id="KAH8035748.1"/>
    </source>
</evidence>
<feature type="region of interest" description="Disordered" evidence="2">
    <location>
        <begin position="155"/>
        <end position="228"/>
    </location>
</feature>